<protein>
    <submittedName>
        <fullName evidence="2">Uncharacterized protein</fullName>
    </submittedName>
</protein>
<dbReference type="EMBL" id="FNDJ01000035">
    <property type="protein sequence ID" value="SDM05281.1"/>
    <property type="molecule type" value="Genomic_DNA"/>
</dbReference>
<evidence type="ECO:0000313" key="2">
    <source>
        <dbReference type="EMBL" id="SDM05281.1"/>
    </source>
</evidence>
<accession>A0A1G9Q3H0</accession>
<evidence type="ECO:0000313" key="3">
    <source>
        <dbReference type="Proteomes" id="UP000199202"/>
    </source>
</evidence>
<evidence type="ECO:0000256" key="1">
    <source>
        <dbReference type="SAM" id="MobiDB-lite"/>
    </source>
</evidence>
<proteinExistence type="predicted"/>
<keyword evidence="3" id="KW-1185">Reference proteome</keyword>
<dbReference type="InterPro" id="IPR036890">
    <property type="entry name" value="HATPase_C_sf"/>
</dbReference>
<feature type="region of interest" description="Disordered" evidence="1">
    <location>
        <begin position="1"/>
        <end position="21"/>
    </location>
</feature>
<name>A0A1G9Q3H0_9ACTN</name>
<dbReference type="Gene3D" id="3.30.565.10">
    <property type="entry name" value="Histidine kinase-like ATPase, C-terminal domain"/>
    <property type="match status" value="1"/>
</dbReference>
<organism evidence="2 3">
    <name type="scientific">Nonomuraea jiangxiensis</name>
    <dbReference type="NCBI Taxonomy" id="633440"/>
    <lineage>
        <taxon>Bacteria</taxon>
        <taxon>Bacillati</taxon>
        <taxon>Actinomycetota</taxon>
        <taxon>Actinomycetes</taxon>
        <taxon>Streptosporangiales</taxon>
        <taxon>Streptosporangiaceae</taxon>
        <taxon>Nonomuraea</taxon>
    </lineage>
</organism>
<sequence>MLAVSEAVTNIPDHGDAAGTLSIRTGPARATVEVEDVTGRLTRPT</sequence>
<dbReference type="AlphaFoldDB" id="A0A1G9Q3H0"/>
<dbReference type="Proteomes" id="UP000199202">
    <property type="component" value="Unassembled WGS sequence"/>
</dbReference>
<gene>
    <name evidence="2" type="ORF">SAMN05421869_13532</name>
</gene>
<reference evidence="2 3" key="1">
    <citation type="submission" date="2016-10" db="EMBL/GenBank/DDBJ databases">
        <authorList>
            <person name="de Groot N.N."/>
        </authorList>
    </citation>
    <scope>NUCLEOTIDE SEQUENCE [LARGE SCALE GENOMIC DNA]</scope>
    <source>
        <strain evidence="2 3">CGMCC 4.6533</strain>
    </source>
</reference>